<dbReference type="InterPro" id="IPR019004">
    <property type="entry name" value="YqeY/Aim41"/>
</dbReference>
<organism evidence="2 3">
    <name type="scientific">Lasiodiplodia theobromae</name>
    <dbReference type="NCBI Taxonomy" id="45133"/>
    <lineage>
        <taxon>Eukaryota</taxon>
        <taxon>Fungi</taxon>
        <taxon>Dikarya</taxon>
        <taxon>Ascomycota</taxon>
        <taxon>Pezizomycotina</taxon>
        <taxon>Dothideomycetes</taxon>
        <taxon>Dothideomycetes incertae sedis</taxon>
        <taxon>Botryosphaeriales</taxon>
        <taxon>Botryosphaeriaceae</taxon>
        <taxon>Lasiodiplodia</taxon>
    </lineage>
</organism>
<keyword evidence="1" id="KW-0496">Mitochondrion</keyword>
<evidence type="ECO:0000313" key="3">
    <source>
        <dbReference type="Proteomes" id="UP000325902"/>
    </source>
</evidence>
<dbReference type="Pfam" id="PF09424">
    <property type="entry name" value="YqeY"/>
    <property type="match status" value="1"/>
</dbReference>
<dbReference type="InterPro" id="IPR042184">
    <property type="entry name" value="YqeY/Aim41_N"/>
</dbReference>
<dbReference type="Proteomes" id="UP000325902">
    <property type="component" value="Unassembled WGS sequence"/>
</dbReference>
<name>A0A5N5DFY9_9PEZI</name>
<sequence length="190" mass="20840">MSFSLSAHLRPARLCFRCMRAFVRPSSTAASPSPILSRLREDMKTAMRAKDSARLTVVRSVLNDITNASKTDRPISDDMLLRSLLLKKINQSKDAAQQFRDAKREDLAEKEDSSANVMKDYVSEIEEAAGGVVAADELQRAVKETIENWQDGKPVVGKVLAKITGAGGVLDGRLVEKSDLVKAIKEALPK</sequence>
<protein>
    <recommendedName>
        <fullName evidence="1">Altered inheritance of mitochondria protein 41</fullName>
    </recommendedName>
</protein>
<dbReference type="GO" id="GO:0016884">
    <property type="term" value="F:carbon-nitrogen ligase activity, with glutamine as amido-N-donor"/>
    <property type="evidence" value="ECO:0007669"/>
    <property type="project" value="UniProtKB-UniRule"/>
</dbReference>
<comment type="similarity">
    <text evidence="1">Belongs to the AIM41 family.</text>
</comment>
<dbReference type="GO" id="GO:0005739">
    <property type="term" value="C:mitochondrion"/>
    <property type="evidence" value="ECO:0007669"/>
    <property type="project" value="UniProtKB-SubCell"/>
</dbReference>
<dbReference type="SUPFAM" id="SSF89095">
    <property type="entry name" value="GatB/YqeY motif"/>
    <property type="match status" value="1"/>
</dbReference>
<dbReference type="Gene3D" id="1.10.1510.10">
    <property type="entry name" value="Uncharacterised protein YqeY/AIM41 PF09424, N-terminal domain"/>
    <property type="match status" value="1"/>
</dbReference>
<reference evidence="2 3" key="1">
    <citation type="journal article" date="2019" name="Sci. Rep.">
        <title>A multi-omics analysis of the grapevine pathogen Lasiodiplodia theobromae reveals that temperature affects the expression of virulence- and pathogenicity-related genes.</title>
        <authorList>
            <person name="Felix C."/>
            <person name="Meneses R."/>
            <person name="Goncalves M.F.M."/>
            <person name="Tilleman L."/>
            <person name="Duarte A.S."/>
            <person name="Jorrin-Novo J.V."/>
            <person name="Van de Peer Y."/>
            <person name="Deforce D."/>
            <person name="Van Nieuwerburgh F."/>
            <person name="Esteves A.C."/>
            <person name="Alves A."/>
        </authorList>
    </citation>
    <scope>NUCLEOTIDE SEQUENCE [LARGE SCALE GENOMIC DNA]</scope>
    <source>
        <strain evidence="2 3">LA-SOL3</strain>
    </source>
</reference>
<keyword evidence="3" id="KW-1185">Reference proteome</keyword>
<proteinExistence type="inferred from homology"/>
<accession>A0A5N5DFY9</accession>
<dbReference type="PANTHER" id="PTHR28055">
    <property type="entry name" value="ALTERED INHERITANCE OF MITOCHONDRIA PROTEIN 41, MITOCHONDRIAL"/>
    <property type="match status" value="1"/>
</dbReference>
<comment type="subcellular location">
    <subcellularLocation>
        <location evidence="1">Mitochondrion</location>
    </subcellularLocation>
</comment>
<evidence type="ECO:0000256" key="1">
    <source>
        <dbReference type="RuleBase" id="RU365099"/>
    </source>
</evidence>
<gene>
    <name evidence="1 2" type="primary">AIM41</name>
    <name evidence="2" type="ORF">DBV05_g4484</name>
</gene>
<dbReference type="PANTHER" id="PTHR28055:SF1">
    <property type="entry name" value="ALTERED INHERITANCE OF MITOCHONDRIA PROTEIN 41, MITOCHONDRIAL"/>
    <property type="match status" value="1"/>
</dbReference>
<dbReference type="AlphaFoldDB" id="A0A5N5DFY9"/>
<dbReference type="OrthoDB" id="538640at2759"/>
<dbReference type="EMBL" id="VCHE01000021">
    <property type="protein sequence ID" value="KAB2576749.1"/>
    <property type="molecule type" value="Genomic_DNA"/>
</dbReference>
<evidence type="ECO:0000313" key="2">
    <source>
        <dbReference type="EMBL" id="KAB2576749.1"/>
    </source>
</evidence>
<dbReference type="InterPro" id="IPR003789">
    <property type="entry name" value="Asn/Gln_tRNA_amidoTrase-B-like"/>
</dbReference>
<comment type="caution">
    <text evidence="2">The sequence shown here is derived from an EMBL/GenBank/DDBJ whole genome shotgun (WGS) entry which is preliminary data.</text>
</comment>